<dbReference type="Proteomes" id="UP000242497">
    <property type="component" value="Unassembled WGS sequence"/>
</dbReference>
<dbReference type="AlphaFoldDB" id="A0A1M6TWS5"/>
<feature type="domain" description="Tn3 transposase DDE" evidence="1">
    <location>
        <begin position="185"/>
        <end position="249"/>
    </location>
</feature>
<sequence>MMFINLYIEALEIIRKYYNIGTHYFSNTEIIPIDGVIKPGMKDAVIETDDNGQERINRMNYEIVTLQSLRDKLRCKEIWVIGADRYRNPDEDLPADFENRREEHYKALKKPLNSEEFITSIKQVMYESLTKLDSGMPKNPKVRLSTKNNKGWITVSTSDPQPEPVNLIKLKAEIMKQWPMTNLLDILKESDLRLSFTDRFKTIAAHERLDRATIQKRLILTLYGLGTNTGLKRISAGNHGENYKDLLYIPPLYKKI</sequence>
<protein>
    <submittedName>
        <fullName evidence="2">Tn3 transposase DDE domain-containing protein</fullName>
    </submittedName>
</protein>
<keyword evidence="3" id="KW-1185">Reference proteome</keyword>
<dbReference type="GO" id="GO:0004803">
    <property type="term" value="F:transposase activity"/>
    <property type="evidence" value="ECO:0007669"/>
    <property type="project" value="InterPro"/>
</dbReference>
<organism evidence="2 3">
    <name type="scientific">Tepidibacter formicigenes DSM 15518</name>
    <dbReference type="NCBI Taxonomy" id="1123349"/>
    <lineage>
        <taxon>Bacteria</taxon>
        <taxon>Bacillati</taxon>
        <taxon>Bacillota</taxon>
        <taxon>Clostridia</taxon>
        <taxon>Peptostreptococcales</taxon>
        <taxon>Peptostreptococcaceae</taxon>
        <taxon>Tepidibacter</taxon>
    </lineage>
</organism>
<dbReference type="Pfam" id="PF01526">
    <property type="entry name" value="DDE_Tnp_Tn3"/>
    <property type="match status" value="1"/>
</dbReference>
<dbReference type="EMBL" id="FRAE01000110">
    <property type="protein sequence ID" value="SHK61495.1"/>
    <property type="molecule type" value="Genomic_DNA"/>
</dbReference>
<dbReference type="STRING" id="1123349.SAMN02744037_02693"/>
<reference evidence="3" key="1">
    <citation type="submission" date="2016-11" db="EMBL/GenBank/DDBJ databases">
        <authorList>
            <person name="Varghese N."/>
            <person name="Submissions S."/>
        </authorList>
    </citation>
    <scope>NUCLEOTIDE SEQUENCE [LARGE SCALE GENOMIC DNA]</scope>
    <source>
        <strain evidence="3">DSM 15518</strain>
    </source>
</reference>
<evidence type="ECO:0000313" key="2">
    <source>
        <dbReference type="EMBL" id="SHK61495.1"/>
    </source>
</evidence>
<gene>
    <name evidence="2" type="ORF">SAMN02744037_02693</name>
</gene>
<evidence type="ECO:0000259" key="1">
    <source>
        <dbReference type="Pfam" id="PF01526"/>
    </source>
</evidence>
<proteinExistence type="predicted"/>
<accession>A0A1M6TWS5</accession>
<dbReference type="GO" id="GO:0006313">
    <property type="term" value="P:DNA transposition"/>
    <property type="evidence" value="ECO:0007669"/>
    <property type="project" value="InterPro"/>
</dbReference>
<name>A0A1M6TWS5_9FIRM</name>
<evidence type="ECO:0000313" key="3">
    <source>
        <dbReference type="Proteomes" id="UP000242497"/>
    </source>
</evidence>
<dbReference type="InterPro" id="IPR002513">
    <property type="entry name" value="Tn3_Tnp_DDE_dom"/>
</dbReference>